<evidence type="ECO:0000313" key="1">
    <source>
        <dbReference type="EMBL" id="TKC09947.1"/>
    </source>
</evidence>
<dbReference type="RefSeq" id="WP_136839525.1">
    <property type="nucleotide sequence ID" value="NZ_SWBR01000002.1"/>
</dbReference>
<dbReference type="OrthoDB" id="767009at2"/>
<sequence>MKEDNKIVTPVVIQESDIKGEKIIFDILIKQKLAHVIVVKEAQHYHINLNGEDLGSFSKDEGGKVNRYGQPRGAADDYEDYFKPIEAKLNELNK</sequence>
<comment type="caution">
    <text evidence="1">The sequence shown here is derived from an EMBL/GenBank/DDBJ whole genome shotgun (WGS) entry which is preliminary data.</text>
</comment>
<name>A0A4U1CPG1_9SPHI</name>
<proteinExistence type="predicted"/>
<dbReference type="AlphaFoldDB" id="A0A4U1CPG1"/>
<dbReference type="Proteomes" id="UP000309488">
    <property type="component" value="Unassembled WGS sequence"/>
</dbReference>
<evidence type="ECO:0000313" key="2">
    <source>
        <dbReference type="Proteomes" id="UP000309488"/>
    </source>
</evidence>
<accession>A0A4U1CPG1</accession>
<keyword evidence="2" id="KW-1185">Reference proteome</keyword>
<protein>
    <submittedName>
        <fullName evidence="1">Uncharacterized protein</fullName>
    </submittedName>
</protein>
<reference evidence="1 2" key="1">
    <citation type="submission" date="2019-04" db="EMBL/GenBank/DDBJ databases">
        <title>Pedobacter sp. RP-3-22 sp. nov., isolated from Arctic soil.</title>
        <authorList>
            <person name="Dahal R.H."/>
            <person name="Kim D.-U."/>
        </authorList>
    </citation>
    <scope>NUCLEOTIDE SEQUENCE [LARGE SCALE GENOMIC DNA]</scope>
    <source>
        <strain evidence="1 2">RP-3-22</strain>
    </source>
</reference>
<gene>
    <name evidence="1" type="ORF">FA048_06980</name>
</gene>
<dbReference type="EMBL" id="SWBR01000002">
    <property type="protein sequence ID" value="TKC09947.1"/>
    <property type="molecule type" value="Genomic_DNA"/>
</dbReference>
<organism evidence="1 2">
    <name type="scientific">Pedobacter polaris</name>
    <dbReference type="NCBI Taxonomy" id="2571273"/>
    <lineage>
        <taxon>Bacteria</taxon>
        <taxon>Pseudomonadati</taxon>
        <taxon>Bacteroidota</taxon>
        <taxon>Sphingobacteriia</taxon>
        <taxon>Sphingobacteriales</taxon>
        <taxon>Sphingobacteriaceae</taxon>
        <taxon>Pedobacter</taxon>
    </lineage>
</organism>